<dbReference type="InterPro" id="IPR036821">
    <property type="entry name" value="Peptide_deformylase_sf"/>
</dbReference>
<evidence type="ECO:0000313" key="3">
    <source>
        <dbReference type="EMBL" id="PIR41789.1"/>
    </source>
</evidence>
<comment type="function">
    <text evidence="2">Removes the formyl group from the N-terminal Met of newly synthesized proteins. Requires at least a dipeptide for an efficient rate of reaction. N-terminal L-methionine is a prerequisite for activity but the enzyme has broad specificity at other positions.</text>
</comment>
<keyword evidence="2" id="KW-0479">Metal-binding</keyword>
<dbReference type="InterPro" id="IPR023635">
    <property type="entry name" value="Peptide_deformylase"/>
</dbReference>
<dbReference type="NCBIfam" id="TIGR00079">
    <property type="entry name" value="pept_deformyl"/>
    <property type="match status" value="1"/>
</dbReference>
<feature type="binding site" evidence="2">
    <location>
        <position position="113"/>
    </location>
    <ligand>
        <name>Fe cation</name>
        <dbReference type="ChEBI" id="CHEBI:24875"/>
    </ligand>
</feature>
<dbReference type="GO" id="GO:0006412">
    <property type="term" value="P:translation"/>
    <property type="evidence" value="ECO:0007669"/>
    <property type="project" value="UniProtKB-UniRule"/>
</dbReference>
<proteinExistence type="inferred from homology"/>
<organism evidence="3 4">
    <name type="scientific">Candidatus Yanofskybacteria bacterium CG10_big_fil_rev_8_21_14_0_10_37_15</name>
    <dbReference type="NCBI Taxonomy" id="1975097"/>
    <lineage>
        <taxon>Bacteria</taxon>
        <taxon>Candidatus Yanofskyibacteriota</taxon>
    </lineage>
</organism>
<protein>
    <recommendedName>
        <fullName evidence="2">Peptide deformylase</fullName>
        <shortName evidence="2">PDF</shortName>
        <ecNumber evidence="2">3.5.1.88</ecNumber>
    </recommendedName>
    <alternativeName>
        <fullName evidence="2">Polypeptide deformylase</fullName>
    </alternativeName>
</protein>
<dbReference type="Gene3D" id="3.90.45.10">
    <property type="entry name" value="Peptide deformylase"/>
    <property type="match status" value="1"/>
</dbReference>
<dbReference type="PANTHER" id="PTHR10458">
    <property type="entry name" value="PEPTIDE DEFORMYLASE"/>
    <property type="match status" value="1"/>
</dbReference>
<name>A0A2H0R5I2_9BACT</name>
<comment type="caution">
    <text evidence="3">The sequence shown here is derived from an EMBL/GenBank/DDBJ whole genome shotgun (WGS) entry which is preliminary data.</text>
</comment>
<dbReference type="PRINTS" id="PR01576">
    <property type="entry name" value="PDEFORMYLASE"/>
</dbReference>
<sequence length="172" mass="19610">MFFESVKLSYFNKKAIIFLMEITKIPNKILAKKLEKVAVDNIKSGRYKDLISSMRMAMVENSGVGLAANQVGEDLRIFVIDKKLAEENNVPDAFINPEVTEFSKEGDETEEGCLSIPDYWTQIKRSKKIKIKAVDENGKKIKFKARGFLARVLQHETDHLNGKTIKDRANEK</sequence>
<dbReference type="CDD" id="cd00487">
    <property type="entry name" value="Pep_deformylase"/>
    <property type="match status" value="1"/>
</dbReference>
<evidence type="ECO:0000313" key="4">
    <source>
        <dbReference type="Proteomes" id="UP000230208"/>
    </source>
</evidence>
<feature type="active site" evidence="2">
    <location>
        <position position="156"/>
    </location>
</feature>
<dbReference type="Pfam" id="PF01327">
    <property type="entry name" value="Pep_deformylase"/>
    <property type="match status" value="1"/>
</dbReference>
<dbReference type="Proteomes" id="UP000230208">
    <property type="component" value="Unassembled WGS sequence"/>
</dbReference>
<dbReference type="GO" id="GO:0046872">
    <property type="term" value="F:metal ion binding"/>
    <property type="evidence" value="ECO:0007669"/>
    <property type="project" value="UniProtKB-KW"/>
</dbReference>
<dbReference type="PIRSF" id="PIRSF004749">
    <property type="entry name" value="Pep_def"/>
    <property type="match status" value="1"/>
</dbReference>
<dbReference type="GO" id="GO:0042586">
    <property type="term" value="F:peptide deformylase activity"/>
    <property type="evidence" value="ECO:0007669"/>
    <property type="project" value="UniProtKB-UniRule"/>
</dbReference>
<dbReference type="NCBIfam" id="NF001159">
    <property type="entry name" value="PRK00150.1-3"/>
    <property type="match status" value="1"/>
</dbReference>
<accession>A0A2H0R5I2</accession>
<dbReference type="PANTHER" id="PTHR10458:SF22">
    <property type="entry name" value="PEPTIDE DEFORMYLASE"/>
    <property type="match status" value="1"/>
</dbReference>
<gene>
    <name evidence="2 3" type="primary">def</name>
    <name evidence="3" type="ORF">COV30_01995</name>
</gene>
<dbReference type="AlphaFoldDB" id="A0A2H0R5I2"/>
<dbReference type="HAMAP" id="MF_00163">
    <property type="entry name" value="Pep_deformylase"/>
    <property type="match status" value="1"/>
</dbReference>
<feature type="binding site" evidence="2">
    <location>
        <position position="159"/>
    </location>
    <ligand>
        <name>Fe cation</name>
        <dbReference type="ChEBI" id="CHEBI:24875"/>
    </ligand>
</feature>
<dbReference type="SUPFAM" id="SSF56420">
    <property type="entry name" value="Peptide deformylase"/>
    <property type="match status" value="1"/>
</dbReference>
<keyword evidence="2" id="KW-0408">Iron</keyword>
<evidence type="ECO:0000256" key="1">
    <source>
        <dbReference type="ARBA" id="ARBA00010759"/>
    </source>
</evidence>
<keyword evidence="2" id="KW-0648">Protein biosynthesis</keyword>
<dbReference type="EMBL" id="PCXP01000021">
    <property type="protein sequence ID" value="PIR41789.1"/>
    <property type="molecule type" value="Genomic_DNA"/>
</dbReference>
<feature type="binding site" evidence="2">
    <location>
        <position position="155"/>
    </location>
    <ligand>
        <name>Fe cation</name>
        <dbReference type="ChEBI" id="CHEBI:24875"/>
    </ligand>
</feature>
<evidence type="ECO:0000256" key="2">
    <source>
        <dbReference type="HAMAP-Rule" id="MF_00163"/>
    </source>
</evidence>
<comment type="catalytic activity">
    <reaction evidence="2">
        <text>N-terminal N-formyl-L-methionyl-[peptide] + H2O = N-terminal L-methionyl-[peptide] + formate</text>
        <dbReference type="Rhea" id="RHEA:24420"/>
        <dbReference type="Rhea" id="RHEA-COMP:10639"/>
        <dbReference type="Rhea" id="RHEA-COMP:10640"/>
        <dbReference type="ChEBI" id="CHEBI:15377"/>
        <dbReference type="ChEBI" id="CHEBI:15740"/>
        <dbReference type="ChEBI" id="CHEBI:49298"/>
        <dbReference type="ChEBI" id="CHEBI:64731"/>
        <dbReference type="EC" id="3.5.1.88"/>
    </reaction>
</comment>
<comment type="cofactor">
    <cofactor evidence="2">
        <name>Fe(2+)</name>
        <dbReference type="ChEBI" id="CHEBI:29033"/>
    </cofactor>
    <text evidence="2">Binds 1 Fe(2+) ion.</text>
</comment>
<reference evidence="3 4" key="1">
    <citation type="submission" date="2017-09" db="EMBL/GenBank/DDBJ databases">
        <title>Depth-based differentiation of microbial function through sediment-hosted aquifers and enrichment of novel symbionts in the deep terrestrial subsurface.</title>
        <authorList>
            <person name="Probst A.J."/>
            <person name="Ladd B."/>
            <person name="Jarett J.K."/>
            <person name="Geller-Mcgrath D.E."/>
            <person name="Sieber C.M."/>
            <person name="Emerson J.B."/>
            <person name="Anantharaman K."/>
            <person name="Thomas B.C."/>
            <person name="Malmstrom R."/>
            <person name="Stieglmeier M."/>
            <person name="Klingl A."/>
            <person name="Woyke T."/>
            <person name="Ryan C.M."/>
            <person name="Banfield J.F."/>
        </authorList>
    </citation>
    <scope>NUCLEOTIDE SEQUENCE [LARGE SCALE GENOMIC DNA]</scope>
    <source>
        <strain evidence="3">CG10_big_fil_rev_8_21_14_0_10_37_15</strain>
    </source>
</reference>
<keyword evidence="2" id="KW-0378">Hydrolase</keyword>
<dbReference type="EC" id="3.5.1.88" evidence="2"/>
<comment type="similarity">
    <text evidence="1 2">Belongs to the polypeptide deformylase family.</text>
</comment>